<dbReference type="InterPro" id="IPR013785">
    <property type="entry name" value="Aldolase_TIM"/>
</dbReference>
<gene>
    <name evidence="8" type="primary">kdsA</name>
    <name evidence="10" type="ORF">SAMN05192530_103406</name>
</gene>
<comment type="subcellular location">
    <subcellularLocation>
        <location evidence="1 8">Cytoplasm</location>
    </subcellularLocation>
</comment>
<evidence type="ECO:0000256" key="2">
    <source>
        <dbReference type="ARBA" id="ARBA00004756"/>
    </source>
</evidence>
<evidence type="ECO:0000259" key="9">
    <source>
        <dbReference type="Pfam" id="PF00793"/>
    </source>
</evidence>
<dbReference type="OrthoDB" id="9776934at2"/>
<dbReference type="STRING" id="1166073.SAMN05192530_103406"/>
<evidence type="ECO:0000256" key="5">
    <source>
        <dbReference type="ARBA" id="ARBA00022490"/>
    </source>
</evidence>
<accession>A0A1H0GXV6</accession>
<dbReference type="GO" id="GO:0019294">
    <property type="term" value="P:keto-3-deoxy-D-manno-octulosonic acid biosynthetic process"/>
    <property type="evidence" value="ECO:0007669"/>
    <property type="project" value="UniProtKB-UniRule"/>
</dbReference>
<comment type="catalytic activity">
    <reaction evidence="7 8">
        <text>D-arabinose 5-phosphate + phosphoenolpyruvate + H2O = 3-deoxy-alpha-D-manno-2-octulosonate-8-phosphate + phosphate</text>
        <dbReference type="Rhea" id="RHEA:14053"/>
        <dbReference type="ChEBI" id="CHEBI:15377"/>
        <dbReference type="ChEBI" id="CHEBI:43474"/>
        <dbReference type="ChEBI" id="CHEBI:57693"/>
        <dbReference type="ChEBI" id="CHEBI:58702"/>
        <dbReference type="ChEBI" id="CHEBI:85985"/>
        <dbReference type="EC" id="2.5.1.55"/>
    </reaction>
</comment>
<comment type="similarity">
    <text evidence="4 8">Belongs to the KdsA family.</text>
</comment>
<evidence type="ECO:0000256" key="7">
    <source>
        <dbReference type="ARBA" id="ARBA00049112"/>
    </source>
</evidence>
<evidence type="ECO:0000256" key="6">
    <source>
        <dbReference type="ARBA" id="ARBA00022679"/>
    </source>
</evidence>
<evidence type="ECO:0000256" key="4">
    <source>
        <dbReference type="ARBA" id="ARBA00010499"/>
    </source>
</evidence>
<comment type="pathway">
    <text evidence="3 8">Carbohydrate biosynthesis; 3-deoxy-D-manno-octulosonate biosynthesis; 3-deoxy-D-manno-octulosonate from D-ribulose 5-phosphate: step 2/3.</text>
</comment>
<evidence type="ECO:0000256" key="1">
    <source>
        <dbReference type="ARBA" id="ARBA00004496"/>
    </source>
</evidence>
<dbReference type="Gene3D" id="3.20.20.70">
    <property type="entry name" value="Aldolase class I"/>
    <property type="match status" value="1"/>
</dbReference>
<dbReference type="EC" id="2.5.1.55" evidence="8"/>
<evidence type="ECO:0000313" key="10">
    <source>
        <dbReference type="EMBL" id="SDO11688.1"/>
    </source>
</evidence>
<dbReference type="InterPro" id="IPR006218">
    <property type="entry name" value="DAHP1/KDSA"/>
</dbReference>
<keyword evidence="5 8" id="KW-0963">Cytoplasm</keyword>
<dbReference type="UniPathway" id="UPA00030"/>
<comment type="pathway">
    <text evidence="2">Bacterial outer membrane biogenesis; lipopolysaccharide biosynthesis.</text>
</comment>
<sequence>MTEPRSHITLRGVDFAQNQPFALIAGPCQMESRDHALMIAERMKRITGDLGIGYVFKASFDKANRTSMKGRRGIGLDSALPVFDEIQREFDLPVLTDVHTAEQCAEVGEVCDVLQIPAFLCRQTDLLIAAARTGRVVNVKKGQFLAPWDMTNVLGKLIDAGNNTVLLTERGASFGYNTLVSDFRALPIMAETGAPVVFDATHSVQQPGGQGGSSGGERRFVETLSRAAVAVGVAGLFIETHEDPDTAPSDGPNMVPLDAMRTLLERLQALDAVAKGF</sequence>
<dbReference type="RefSeq" id="WP_090672486.1">
    <property type="nucleotide sequence ID" value="NZ_FNIT01000003.1"/>
</dbReference>
<proteinExistence type="inferred from homology"/>
<dbReference type="EMBL" id="FNIT01000003">
    <property type="protein sequence ID" value="SDO11688.1"/>
    <property type="molecule type" value="Genomic_DNA"/>
</dbReference>
<dbReference type="NCBIfam" id="TIGR01362">
    <property type="entry name" value="KDO8P_synth"/>
    <property type="match status" value="1"/>
</dbReference>
<dbReference type="HAMAP" id="MF_00056">
    <property type="entry name" value="KDO8P_synth"/>
    <property type="match status" value="1"/>
</dbReference>
<keyword evidence="11" id="KW-1185">Reference proteome</keyword>
<dbReference type="NCBIfam" id="NF003543">
    <property type="entry name" value="PRK05198.1"/>
    <property type="match status" value="1"/>
</dbReference>
<dbReference type="Proteomes" id="UP000198793">
    <property type="component" value="Unassembled WGS sequence"/>
</dbReference>
<dbReference type="AlphaFoldDB" id="A0A1H0GXV6"/>
<dbReference type="Pfam" id="PF00793">
    <property type="entry name" value="DAHP_synth_1"/>
    <property type="match status" value="1"/>
</dbReference>
<dbReference type="PANTHER" id="PTHR21057">
    <property type="entry name" value="PHOSPHO-2-DEHYDRO-3-DEOXYHEPTONATE ALDOLASE"/>
    <property type="match status" value="1"/>
</dbReference>
<dbReference type="GO" id="GO:0005737">
    <property type="term" value="C:cytoplasm"/>
    <property type="evidence" value="ECO:0007669"/>
    <property type="project" value="UniProtKB-SubCell"/>
</dbReference>
<evidence type="ECO:0000313" key="11">
    <source>
        <dbReference type="Proteomes" id="UP000198793"/>
    </source>
</evidence>
<keyword evidence="6 8" id="KW-0808">Transferase</keyword>
<evidence type="ECO:0000256" key="3">
    <source>
        <dbReference type="ARBA" id="ARBA00004845"/>
    </source>
</evidence>
<protein>
    <recommendedName>
        <fullName evidence="8">2-dehydro-3-deoxyphosphooctonate aldolase</fullName>
        <ecNumber evidence="8">2.5.1.55</ecNumber>
    </recommendedName>
    <alternativeName>
        <fullName evidence="8">3-deoxy-D-manno-octulosonic acid 8-phosphate synthase</fullName>
    </alternativeName>
    <alternativeName>
        <fullName evidence="8">KDO-8-phosphate synthase</fullName>
        <shortName evidence="8">KDO 8-P synthase</shortName>
        <shortName evidence="8">KDOPS</shortName>
    </alternativeName>
    <alternativeName>
        <fullName evidence="8">Phospho-2-dehydro-3-deoxyoctonate aldolase</fullName>
    </alternativeName>
</protein>
<dbReference type="InterPro" id="IPR006269">
    <property type="entry name" value="KDO8P_synthase"/>
</dbReference>
<dbReference type="SUPFAM" id="SSF51569">
    <property type="entry name" value="Aldolase"/>
    <property type="match status" value="1"/>
</dbReference>
<keyword evidence="8" id="KW-0448">Lipopolysaccharide biosynthesis</keyword>
<feature type="domain" description="DAHP synthetase I/KDSA" evidence="9">
    <location>
        <begin position="16"/>
        <end position="271"/>
    </location>
</feature>
<dbReference type="GO" id="GO:0008676">
    <property type="term" value="F:3-deoxy-8-phosphooctulonate synthase activity"/>
    <property type="evidence" value="ECO:0007669"/>
    <property type="project" value="UniProtKB-UniRule"/>
</dbReference>
<name>A0A1H0GXV6_9HYPH</name>
<reference evidence="10 11" key="1">
    <citation type="submission" date="2016-10" db="EMBL/GenBank/DDBJ databases">
        <authorList>
            <person name="de Groot N.N."/>
        </authorList>
    </citation>
    <scope>NUCLEOTIDE SEQUENCE [LARGE SCALE GENOMIC DNA]</scope>
    <source>
        <strain evidence="11">L7-484,KACC 16230,DSM 25025</strain>
    </source>
</reference>
<evidence type="ECO:0000256" key="8">
    <source>
        <dbReference type="HAMAP-Rule" id="MF_00056"/>
    </source>
</evidence>
<organism evidence="10 11">
    <name type="scientific">Aureimonas jatrophae</name>
    <dbReference type="NCBI Taxonomy" id="1166073"/>
    <lineage>
        <taxon>Bacteria</taxon>
        <taxon>Pseudomonadati</taxon>
        <taxon>Pseudomonadota</taxon>
        <taxon>Alphaproteobacteria</taxon>
        <taxon>Hyphomicrobiales</taxon>
        <taxon>Aurantimonadaceae</taxon>
        <taxon>Aureimonas</taxon>
    </lineage>
</organism>
<dbReference type="UniPathway" id="UPA00357">
    <property type="reaction ID" value="UER00474"/>
</dbReference>